<dbReference type="AlphaFoldDB" id="A0A090YLI3"/>
<organism evidence="2 4">
    <name type="scientific">Paenibacillus macerans</name>
    <name type="common">Bacillus macerans</name>
    <dbReference type="NCBI Taxonomy" id="44252"/>
    <lineage>
        <taxon>Bacteria</taxon>
        <taxon>Bacillati</taxon>
        <taxon>Bacillota</taxon>
        <taxon>Bacilli</taxon>
        <taxon>Bacillales</taxon>
        <taxon>Paenibacillaceae</taxon>
        <taxon>Paenibacillus</taxon>
    </lineage>
</organism>
<evidence type="ECO:0000313" key="3">
    <source>
        <dbReference type="EMBL" id="MUG24246.1"/>
    </source>
</evidence>
<dbReference type="Gene3D" id="1.20.120.520">
    <property type="entry name" value="nmb1532 protein domain like"/>
    <property type="match status" value="1"/>
</dbReference>
<dbReference type="EMBL" id="WNZZ01000013">
    <property type="protein sequence ID" value="MUG24246.1"/>
    <property type="molecule type" value="Genomic_DNA"/>
</dbReference>
<comment type="caution">
    <text evidence="2">The sequence shown here is derived from an EMBL/GenBank/DDBJ whole genome shotgun (WGS) entry which is preliminary data.</text>
</comment>
<protein>
    <submittedName>
        <fullName evidence="2">Hemerythrin HHE cation binding domain protein</fullName>
    </submittedName>
</protein>
<gene>
    <name evidence="2" type="ORF">DJ90_3021</name>
    <name evidence="3" type="ORF">GNQ08_17835</name>
</gene>
<dbReference type="OrthoDB" id="2678857at2"/>
<keyword evidence="4" id="KW-1185">Reference proteome</keyword>
<dbReference type="Proteomes" id="UP000029278">
    <property type="component" value="Unassembled WGS sequence"/>
</dbReference>
<dbReference type="STRING" id="44252.DJ90_3021"/>
<evidence type="ECO:0000313" key="4">
    <source>
        <dbReference type="Proteomes" id="UP000029278"/>
    </source>
</evidence>
<sequence>MSGPSLRRADSHGLIHEAALEEAGELAELLERSLRRGERDKALDIAWIAVEHWESRTLQHAQSEEEGLYLEAVELKPQLRDVIIALTRDHDLLRELVAEIKARLERGEMDEQVLQRFQALILIDQIHNRDEEEMVEKELEESRHGAVFGPKVDGPAAG</sequence>
<name>A0A090YLI3_PAEMA</name>
<dbReference type="RefSeq" id="WP_051985627.1">
    <property type="nucleotide sequence ID" value="NZ_BGMM01000001.1"/>
</dbReference>
<dbReference type="EMBL" id="JMQA01000053">
    <property type="protein sequence ID" value="KFM93015.1"/>
    <property type="molecule type" value="Genomic_DNA"/>
</dbReference>
<reference evidence="3 5" key="2">
    <citation type="submission" date="2019-11" db="EMBL/GenBank/DDBJ databases">
        <title>Draft genome sequences of five Paenibacillus species of dairy origin.</title>
        <authorList>
            <person name="Olajide A.M."/>
            <person name="Chen S."/>
            <person name="Lapointe G."/>
        </authorList>
    </citation>
    <scope>NUCLEOTIDE SEQUENCE [LARGE SCALE GENOMIC DNA]</scope>
    <source>
        <strain evidence="3 5">3CT49</strain>
    </source>
</reference>
<reference evidence="2 4" key="1">
    <citation type="submission" date="2014-04" db="EMBL/GenBank/DDBJ databases">
        <authorList>
            <person name="Bishop-Lilly K.A."/>
            <person name="Broomall S.M."/>
            <person name="Chain P.S."/>
            <person name="Chertkov O."/>
            <person name="Coyne S.R."/>
            <person name="Daligault H.E."/>
            <person name="Davenport K.W."/>
            <person name="Erkkila T."/>
            <person name="Frey K.G."/>
            <person name="Gibbons H.S."/>
            <person name="Gu W."/>
            <person name="Jaissle J."/>
            <person name="Johnson S.L."/>
            <person name="Koroleva G.I."/>
            <person name="Ladner J.T."/>
            <person name="Lo C.-C."/>
            <person name="Minogue T.D."/>
            <person name="Munk C."/>
            <person name="Palacios G.F."/>
            <person name="Redden C.L."/>
            <person name="Rosenzweig C.N."/>
            <person name="Scholz M.B."/>
            <person name="Teshima H."/>
            <person name="Xu Y."/>
        </authorList>
    </citation>
    <scope>NUCLEOTIDE SEQUENCE [LARGE SCALE GENOMIC DNA]</scope>
    <source>
        <strain evidence="2 4">8244</strain>
    </source>
</reference>
<evidence type="ECO:0000256" key="1">
    <source>
        <dbReference type="SAM" id="MobiDB-lite"/>
    </source>
</evidence>
<evidence type="ECO:0000313" key="5">
    <source>
        <dbReference type="Proteomes" id="UP000442469"/>
    </source>
</evidence>
<dbReference type="HOGENOM" id="CLU_150014_0_0_9"/>
<dbReference type="PATRIC" id="fig|44252.3.peg.6307"/>
<proteinExistence type="predicted"/>
<dbReference type="Proteomes" id="UP000442469">
    <property type="component" value="Unassembled WGS sequence"/>
</dbReference>
<feature type="region of interest" description="Disordered" evidence="1">
    <location>
        <begin position="139"/>
        <end position="158"/>
    </location>
</feature>
<evidence type="ECO:0000313" key="2">
    <source>
        <dbReference type="EMBL" id="KFM93015.1"/>
    </source>
</evidence>
<accession>A0A090YLI3</accession>
<dbReference type="GeneID" id="77008699"/>